<dbReference type="InterPro" id="IPR020845">
    <property type="entry name" value="AMP-binding_CS"/>
</dbReference>
<evidence type="ECO:0000259" key="5">
    <source>
        <dbReference type="Pfam" id="PF00501"/>
    </source>
</evidence>
<dbReference type="NCBIfam" id="NF004837">
    <property type="entry name" value="PRK06187.1"/>
    <property type="match status" value="1"/>
</dbReference>
<protein>
    <submittedName>
        <fullName evidence="7">Long-chain fatty acid--CoA ligase</fullName>
    </submittedName>
</protein>
<dbReference type="AlphaFoldDB" id="A0A558BA72"/>
<evidence type="ECO:0000259" key="6">
    <source>
        <dbReference type="Pfam" id="PF13193"/>
    </source>
</evidence>
<evidence type="ECO:0000313" key="7">
    <source>
        <dbReference type="EMBL" id="TVT33405.1"/>
    </source>
</evidence>
<keyword evidence="4" id="KW-0443">Lipid metabolism</keyword>
<dbReference type="InterPro" id="IPR045851">
    <property type="entry name" value="AMP-bd_C_sf"/>
</dbReference>
<dbReference type="InterPro" id="IPR000873">
    <property type="entry name" value="AMP-dep_synth/lig_dom"/>
</dbReference>
<proteinExistence type="inferred from homology"/>
<name>A0A558BA72_9GAMM</name>
<feature type="domain" description="AMP-binding enzyme C-terminal" evidence="6">
    <location>
        <begin position="439"/>
        <end position="515"/>
    </location>
</feature>
<comment type="similarity">
    <text evidence="1">Belongs to the ATP-dependent AMP-binding enzyme family.</text>
</comment>
<dbReference type="GO" id="GO:0006631">
    <property type="term" value="P:fatty acid metabolic process"/>
    <property type="evidence" value="ECO:0007669"/>
    <property type="project" value="UniProtKB-KW"/>
</dbReference>
<dbReference type="CDD" id="cd12119">
    <property type="entry name" value="ttLC_FACS_AlkK_like"/>
    <property type="match status" value="1"/>
</dbReference>
<dbReference type="Gene3D" id="3.30.300.30">
    <property type="match status" value="1"/>
</dbReference>
<dbReference type="SUPFAM" id="SSF56801">
    <property type="entry name" value="Acetyl-CoA synthetase-like"/>
    <property type="match status" value="1"/>
</dbReference>
<keyword evidence="2 7" id="KW-0436">Ligase</keyword>
<dbReference type="PROSITE" id="PS00455">
    <property type="entry name" value="AMP_BINDING"/>
    <property type="match status" value="1"/>
</dbReference>
<accession>A0A558BA72</accession>
<reference evidence="7 8" key="1">
    <citation type="submission" date="2019-07" db="EMBL/GenBank/DDBJ databases">
        <title>The pathways for chlorine oxyanion respiration interact through the shared metabolite chlorate.</title>
        <authorList>
            <person name="Barnum T.P."/>
            <person name="Cheng Y."/>
            <person name="Hill K.A."/>
            <person name="Lucas L.N."/>
            <person name="Carlson H.K."/>
            <person name="Coates J.D."/>
        </authorList>
    </citation>
    <scope>NUCLEOTIDE SEQUENCE [LARGE SCALE GENOMIC DNA]</scope>
    <source>
        <strain evidence="7">UCB</strain>
    </source>
</reference>
<evidence type="ECO:0000313" key="8">
    <source>
        <dbReference type="Proteomes" id="UP000319142"/>
    </source>
</evidence>
<organism evidence="7 8">
    <name type="scientific">Marinobacter vinifirmus</name>
    <dbReference type="NCBI Taxonomy" id="355591"/>
    <lineage>
        <taxon>Bacteria</taxon>
        <taxon>Pseudomonadati</taxon>
        <taxon>Pseudomonadota</taxon>
        <taxon>Gammaproteobacteria</taxon>
        <taxon>Pseudomonadales</taxon>
        <taxon>Marinobacteraceae</taxon>
        <taxon>Marinobacter</taxon>
    </lineage>
</organism>
<keyword evidence="3" id="KW-0276">Fatty acid metabolism</keyword>
<dbReference type="Pfam" id="PF00501">
    <property type="entry name" value="AMP-binding"/>
    <property type="match status" value="1"/>
</dbReference>
<comment type="caution">
    <text evidence="7">The sequence shown here is derived from an EMBL/GenBank/DDBJ whole genome shotgun (WGS) entry which is preliminary data.</text>
</comment>
<evidence type="ECO:0000256" key="4">
    <source>
        <dbReference type="ARBA" id="ARBA00023098"/>
    </source>
</evidence>
<dbReference type="EMBL" id="VMRX01000023">
    <property type="protein sequence ID" value="TVT33405.1"/>
    <property type="molecule type" value="Genomic_DNA"/>
</dbReference>
<evidence type="ECO:0000256" key="1">
    <source>
        <dbReference type="ARBA" id="ARBA00006432"/>
    </source>
</evidence>
<dbReference type="PANTHER" id="PTHR43859:SF4">
    <property type="entry name" value="BUTANOATE--COA LIGASE AAE1-RELATED"/>
    <property type="match status" value="1"/>
</dbReference>
<dbReference type="InterPro" id="IPR025110">
    <property type="entry name" value="AMP-bd_C"/>
</dbReference>
<dbReference type="PANTHER" id="PTHR43859">
    <property type="entry name" value="ACYL-ACTIVATING ENZYME"/>
    <property type="match status" value="1"/>
</dbReference>
<dbReference type="Pfam" id="PF13193">
    <property type="entry name" value="AMP-binding_C"/>
    <property type="match status" value="1"/>
</dbReference>
<evidence type="ECO:0000256" key="3">
    <source>
        <dbReference type="ARBA" id="ARBA00022832"/>
    </source>
</evidence>
<dbReference type="GO" id="GO:0016874">
    <property type="term" value="F:ligase activity"/>
    <property type="evidence" value="ECO:0007669"/>
    <property type="project" value="UniProtKB-KW"/>
</dbReference>
<gene>
    <name evidence="7" type="ORF">FHK81_09150</name>
</gene>
<feature type="domain" description="AMP-dependent synthetase/ligase" evidence="5">
    <location>
        <begin position="23"/>
        <end position="395"/>
    </location>
</feature>
<dbReference type="FunFam" id="3.30.300.30:FF:000008">
    <property type="entry name" value="2,3-dihydroxybenzoate-AMP ligase"/>
    <property type="match status" value="1"/>
</dbReference>
<dbReference type="Proteomes" id="UP000319142">
    <property type="component" value="Unassembled WGS sequence"/>
</dbReference>
<dbReference type="InterPro" id="IPR042099">
    <property type="entry name" value="ANL_N_sf"/>
</dbReference>
<evidence type="ECO:0000256" key="2">
    <source>
        <dbReference type="ARBA" id="ARBA00022598"/>
    </source>
</evidence>
<dbReference type="Gene3D" id="3.40.50.12780">
    <property type="entry name" value="N-terminal domain of ligase-like"/>
    <property type="match status" value="1"/>
</dbReference>
<sequence>MDVPLNIKSIMSHAATVAADTKLVSRRADGGFSRLTYLEAFERVARLAHALDRLALSSEARVGTLAWNDHRHFELHYAIPCTGRICHTVNPKLFPEQVRFIINDAQDEALFIAPEFIPMMESLQPHLPTVRHWIALCPASELPKSSLPNLLAYESLLSREQDTYDWPDLDENRASNLCYTSGTTGDPKGVLGSHRSIVLQCMSQNMASHIGLTSEDVVMPLVPMFHVNAWCMPYSAPMAGAALVLPGPHVADASAMTDLINCEQVTFSLGVPTLWNGINQYLNTSGTRIPSLSRGVIGGAAGALQLYHDMDQHGVRLENGWGMTELSPIGSYNRYLPGHDQLEEAVRDDQRLKSGRPLFGIQMRIVDEDGNSLPHDGETTGVLEIRGPWACSTYYGKPQEHDWFNTGDVATIDPSGYMRITDRVKDVIKSGGEWISSIEIENVIMSHPGVHEAVVIGVAHQHWSERPLLVVVPDEHYPTLESAELLHYLDGKVPKWWIPNACEFVETLPHTATGKVSKKTLRENFTRYQWA</sequence>